<dbReference type="AlphaFoldDB" id="A0A3D9SUA2"/>
<dbReference type="Proteomes" id="UP000256661">
    <property type="component" value="Unassembled WGS sequence"/>
</dbReference>
<evidence type="ECO:0000313" key="1">
    <source>
        <dbReference type="EMBL" id="REE96565.1"/>
    </source>
</evidence>
<protein>
    <submittedName>
        <fullName evidence="1">Streptomycin 6-kinase</fullName>
    </submittedName>
</protein>
<keyword evidence="1" id="KW-0418">Kinase</keyword>
<dbReference type="GO" id="GO:0019748">
    <property type="term" value="P:secondary metabolic process"/>
    <property type="evidence" value="ECO:0007669"/>
    <property type="project" value="InterPro"/>
</dbReference>
<dbReference type="EMBL" id="QTTT01000001">
    <property type="protein sequence ID" value="REE96565.1"/>
    <property type="molecule type" value="Genomic_DNA"/>
</dbReference>
<sequence>MIHRIEAPDALADHHADHSGDEGKAWIAALPDLAESFLDRWDLTPDGPTRHGFVALVVPVLRADGTPAALKLQPSTEDTVGEPVGLRTWDGRGAVRLLDHDAGTGTMLLERLDGDRSLASVPDDAQALRILTELLARLVAVPAPPGLRTLKDIAEAMLADVPEAVTALPSEDDRRLLRTCAAALREVVGEPGDRLLHWDLHYENVLAGEREPWLAIDPQPLVGDPCFELLPALDNRWDEVVATGDVHRAVRRRFDLMTEILDLDRERAVAWTLGRVLQNLLWEIEDEEPELSAVQIAVAEALLRPRVHLP</sequence>
<proteinExistence type="predicted"/>
<comment type="caution">
    <text evidence="1">The sequence shown here is derived from an EMBL/GenBank/DDBJ whole genome shotgun (WGS) entry which is preliminary data.</text>
</comment>
<dbReference type="RefSeq" id="WP_116022192.1">
    <property type="nucleotide sequence ID" value="NZ_QTTT01000001.1"/>
</dbReference>
<accession>A0A3D9SUA2</accession>
<gene>
    <name evidence="1" type="ORF">DFJ69_2003</name>
</gene>
<dbReference type="GO" id="GO:0016773">
    <property type="term" value="F:phosphotransferase activity, alcohol group as acceptor"/>
    <property type="evidence" value="ECO:0007669"/>
    <property type="project" value="InterPro"/>
</dbReference>
<name>A0A3D9SUA2_9ACTN</name>
<dbReference type="InterPro" id="IPR006748">
    <property type="entry name" value="NH2Glyco/OHUrea_AB-resist_kin"/>
</dbReference>
<keyword evidence="2" id="KW-1185">Reference proteome</keyword>
<reference evidence="1 2" key="1">
    <citation type="submission" date="2018-08" db="EMBL/GenBank/DDBJ databases">
        <title>Sequencing the genomes of 1000 actinobacteria strains.</title>
        <authorList>
            <person name="Klenk H.-P."/>
        </authorList>
    </citation>
    <scope>NUCLEOTIDE SEQUENCE [LARGE SCALE GENOMIC DNA]</scope>
    <source>
        <strain evidence="1 2">DSM 43927</strain>
    </source>
</reference>
<evidence type="ECO:0000313" key="2">
    <source>
        <dbReference type="Proteomes" id="UP000256661"/>
    </source>
</evidence>
<dbReference type="InterPro" id="IPR011009">
    <property type="entry name" value="Kinase-like_dom_sf"/>
</dbReference>
<keyword evidence="1" id="KW-0808">Transferase</keyword>
<dbReference type="Pfam" id="PF04655">
    <property type="entry name" value="APH_6_hur"/>
    <property type="match status" value="1"/>
</dbReference>
<dbReference type="OrthoDB" id="3638028at2"/>
<dbReference type="GO" id="GO:0016301">
    <property type="term" value="F:kinase activity"/>
    <property type="evidence" value="ECO:0007669"/>
    <property type="project" value="UniProtKB-KW"/>
</dbReference>
<dbReference type="SUPFAM" id="SSF56112">
    <property type="entry name" value="Protein kinase-like (PK-like)"/>
    <property type="match status" value="1"/>
</dbReference>
<organism evidence="1 2">
    <name type="scientific">Thermomonospora umbrina</name>
    <dbReference type="NCBI Taxonomy" id="111806"/>
    <lineage>
        <taxon>Bacteria</taxon>
        <taxon>Bacillati</taxon>
        <taxon>Actinomycetota</taxon>
        <taxon>Actinomycetes</taxon>
        <taxon>Streptosporangiales</taxon>
        <taxon>Thermomonosporaceae</taxon>
        <taxon>Thermomonospora</taxon>
    </lineage>
</organism>